<dbReference type="Proteomes" id="UP000825679">
    <property type="component" value="Chromosome"/>
</dbReference>
<name>A0ABX8Z9N3_9NEIS</name>
<accession>A0ABX8Z9N3</accession>
<reference evidence="1 2" key="1">
    <citation type="submission" date="2021-08" db="EMBL/GenBank/DDBJ databases">
        <title>complete genome sequencing of Deefgea sp. D25.</title>
        <authorList>
            <person name="Bae J.-W."/>
            <person name="Gim D.-H."/>
        </authorList>
    </citation>
    <scope>NUCLEOTIDE SEQUENCE [LARGE SCALE GENOMIC DNA]</scope>
    <source>
        <strain evidence="1 2">D25</strain>
    </source>
</reference>
<gene>
    <name evidence="1" type="ORF">K4H28_07860</name>
</gene>
<dbReference type="RefSeq" id="WP_221007816.1">
    <property type="nucleotide sequence ID" value="NZ_CP081150.1"/>
</dbReference>
<protein>
    <submittedName>
        <fullName evidence="1">Uncharacterized protein</fullName>
    </submittedName>
</protein>
<keyword evidence="2" id="KW-1185">Reference proteome</keyword>
<organism evidence="1 2">
    <name type="scientific">Deefgea tanakiae</name>
    <dbReference type="NCBI Taxonomy" id="2865840"/>
    <lineage>
        <taxon>Bacteria</taxon>
        <taxon>Pseudomonadati</taxon>
        <taxon>Pseudomonadota</taxon>
        <taxon>Betaproteobacteria</taxon>
        <taxon>Neisseriales</taxon>
        <taxon>Chitinibacteraceae</taxon>
        <taxon>Deefgea</taxon>
    </lineage>
</organism>
<evidence type="ECO:0000313" key="2">
    <source>
        <dbReference type="Proteomes" id="UP000825679"/>
    </source>
</evidence>
<dbReference type="EMBL" id="CP081150">
    <property type="protein sequence ID" value="QZA79297.1"/>
    <property type="molecule type" value="Genomic_DNA"/>
</dbReference>
<evidence type="ECO:0000313" key="1">
    <source>
        <dbReference type="EMBL" id="QZA79297.1"/>
    </source>
</evidence>
<sequence length="116" mass="12609">MTIRFRLSDQAFLQQQTLQVPMSLLEHLVQPAWSGSSVLLSARVLQCLPAELRLIARRFVGLYLVADGQGTITQISKMAHRLSVAEQDTEFAIAARQHGAPSCAAGQEIFAVCAAS</sequence>
<proteinExistence type="predicted"/>